<dbReference type="SMART" id="SM00448">
    <property type="entry name" value="REC"/>
    <property type="match status" value="1"/>
</dbReference>
<keyword evidence="2" id="KW-0963">Cytoplasm</keyword>
<sequence length="241" mass="27485">MYSLIIVEDEDDSRRGLVDYIPWTSLGFQPIADFANGASALSFLSDNSPDVLLTDIMMPEMDGITLIEKARKLRPDMIPVVLSGYSDFEYARRCISLGVREYILKPARLDEIKDIFSRIYSELGSKDNKTNKTPVVELVKEMQSYIRQNLQTVSLKSLSDKFSLNQYYISEIFHQHSGVSFQEYTATERMNEAVALLSSSDLSISAISEKVGYTSPSSFSRSFREKNGMTPKEYREKLYVR</sequence>
<dbReference type="Pfam" id="PF12833">
    <property type="entry name" value="HTH_18"/>
    <property type="match status" value="1"/>
</dbReference>
<dbReference type="Gene3D" id="1.10.10.60">
    <property type="entry name" value="Homeodomain-like"/>
    <property type="match status" value="2"/>
</dbReference>
<evidence type="ECO:0000256" key="4">
    <source>
        <dbReference type="ARBA" id="ARBA00023012"/>
    </source>
</evidence>
<evidence type="ECO:0000256" key="6">
    <source>
        <dbReference type="ARBA" id="ARBA00023125"/>
    </source>
</evidence>
<dbReference type="Pfam" id="PF00072">
    <property type="entry name" value="Response_reg"/>
    <property type="match status" value="1"/>
</dbReference>
<proteinExistence type="predicted"/>
<dbReference type="GO" id="GO:0043565">
    <property type="term" value="F:sequence-specific DNA binding"/>
    <property type="evidence" value="ECO:0007669"/>
    <property type="project" value="InterPro"/>
</dbReference>
<evidence type="ECO:0000256" key="8">
    <source>
        <dbReference type="PROSITE-ProRule" id="PRU00169"/>
    </source>
</evidence>
<dbReference type="GO" id="GO:0000160">
    <property type="term" value="P:phosphorelay signal transduction system"/>
    <property type="evidence" value="ECO:0007669"/>
    <property type="project" value="UniProtKB-KW"/>
</dbReference>
<comment type="subcellular location">
    <subcellularLocation>
        <location evidence="1">Cytoplasm</location>
    </subcellularLocation>
</comment>
<evidence type="ECO:0000313" key="12">
    <source>
        <dbReference type="Proteomes" id="UP000823615"/>
    </source>
</evidence>
<protein>
    <submittedName>
        <fullName evidence="11">Response regulator</fullName>
    </submittedName>
</protein>
<evidence type="ECO:0000256" key="1">
    <source>
        <dbReference type="ARBA" id="ARBA00004496"/>
    </source>
</evidence>
<evidence type="ECO:0000256" key="3">
    <source>
        <dbReference type="ARBA" id="ARBA00022553"/>
    </source>
</evidence>
<gene>
    <name evidence="11" type="ORF">IAA97_07265</name>
</gene>
<evidence type="ECO:0000259" key="9">
    <source>
        <dbReference type="PROSITE" id="PS01124"/>
    </source>
</evidence>
<dbReference type="InterPro" id="IPR001789">
    <property type="entry name" value="Sig_transdc_resp-reg_receiver"/>
</dbReference>
<dbReference type="PROSITE" id="PS50110">
    <property type="entry name" value="RESPONSE_REGULATORY"/>
    <property type="match status" value="1"/>
</dbReference>
<dbReference type="InterPro" id="IPR011006">
    <property type="entry name" value="CheY-like_superfamily"/>
</dbReference>
<dbReference type="CDD" id="cd17536">
    <property type="entry name" value="REC_YesN-like"/>
    <property type="match status" value="1"/>
</dbReference>
<dbReference type="PANTHER" id="PTHR42713">
    <property type="entry name" value="HISTIDINE KINASE-RELATED"/>
    <property type="match status" value="1"/>
</dbReference>
<organism evidence="11 12">
    <name type="scientific">Candidatus Ornithospirochaeta stercoripullorum</name>
    <dbReference type="NCBI Taxonomy" id="2840899"/>
    <lineage>
        <taxon>Bacteria</taxon>
        <taxon>Pseudomonadati</taxon>
        <taxon>Spirochaetota</taxon>
        <taxon>Spirochaetia</taxon>
        <taxon>Spirochaetales</taxon>
        <taxon>Spirochaetaceae</taxon>
        <taxon>Spirochaetaceae incertae sedis</taxon>
        <taxon>Candidatus Ornithospirochaeta</taxon>
    </lineage>
</organism>
<keyword evidence="4" id="KW-0902">Two-component regulatory system</keyword>
<feature type="modified residue" description="4-aspartylphosphate" evidence="8">
    <location>
        <position position="55"/>
    </location>
</feature>
<evidence type="ECO:0000256" key="2">
    <source>
        <dbReference type="ARBA" id="ARBA00022490"/>
    </source>
</evidence>
<reference evidence="11" key="1">
    <citation type="submission" date="2020-10" db="EMBL/GenBank/DDBJ databases">
        <authorList>
            <person name="Gilroy R."/>
        </authorList>
    </citation>
    <scope>NUCLEOTIDE SEQUENCE</scope>
    <source>
        <strain evidence="11">7293</strain>
    </source>
</reference>
<dbReference type="EMBL" id="JADIMT010000085">
    <property type="protein sequence ID" value="MBO8436758.1"/>
    <property type="molecule type" value="Genomic_DNA"/>
</dbReference>
<evidence type="ECO:0000259" key="10">
    <source>
        <dbReference type="PROSITE" id="PS50110"/>
    </source>
</evidence>
<keyword evidence="7" id="KW-0804">Transcription</keyword>
<keyword evidence="6" id="KW-0238">DNA-binding</keyword>
<dbReference type="InterPro" id="IPR018062">
    <property type="entry name" value="HTH_AraC-typ_CS"/>
</dbReference>
<dbReference type="InterPro" id="IPR018060">
    <property type="entry name" value="HTH_AraC"/>
</dbReference>
<dbReference type="InterPro" id="IPR020449">
    <property type="entry name" value="Tscrpt_reg_AraC-type_HTH"/>
</dbReference>
<dbReference type="SMART" id="SM00342">
    <property type="entry name" value="HTH_ARAC"/>
    <property type="match status" value="1"/>
</dbReference>
<dbReference type="GO" id="GO:0003700">
    <property type="term" value="F:DNA-binding transcription factor activity"/>
    <property type="evidence" value="ECO:0007669"/>
    <property type="project" value="InterPro"/>
</dbReference>
<dbReference type="PRINTS" id="PR00032">
    <property type="entry name" value="HTHARAC"/>
</dbReference>
<accession>A0A9D9E089</accession>
<dbReference type="PROSITE" id="PS01124">
    <property type="entry name" value="HTH_ARAC_FAMILY_2"/>
    <property type="match status" value="1"/>
</dbReference>
<evidence type="ECO:0000256" key="5">
    <source>
        <dbReference type="ARBA" id="ARBA00023015"/>
    </source>
</evidence>
<comment type="caution">
    <text evidence="11">The sequence shown here is derived from an EMBL/GenBank/DDBJ whole genome shotgun (WGS) entry which is preliminary data.</text>
</comment>
<keyword evidence="3 8" id="KW-0597">Phosphoprotein</keyword>
<name>A0A9D9E089_9SPIO</name>
<dbReference type="InterPro" id="IPR009057">
    <property type="entry name" value="Homeodomain-like_sf"/>
</dbReference>
<feature type="domain" description="HTH araC/xylS-type" evidence="9">
    <location>
        <begin position="140"/>
        <end position="237"/>
    </location>
</feature>
<reference evidence="11" key="2">
    <citation type="journal article" date="2021" name="PeerJ">
        <title>Extensive microbial diversity within the chicken gut microbiome revealed by metagenomics and culture.</title>
        <authorList>
            <person name="Gilroy R."/>
            <person name="Ravi A."/>
            <person name="Getino M."/>
            <person name="Pursley I."/>
            <person name="Horton D.L."/>
            <person name="Alikhan N.F."/>
            <person name="Baker D."/>
            <person name="Gharbi K."/>
            <person name="Hall N."/>
            <person name="Watson M."/>
            <person name="Adriaenssens E.M."/>
            <person name="Foster-Nyarko E."/>
            <person name="Jarju S."/>
            <person name="Secka A."/>
            <person name="Antonio M."/>
            <person name="Oren A."/>
            <person name="Chaudhuri R.R."/>
            <person name="La Ragione R."/>
            <person name="Hildebrand F."/>
            <person name="Pallen M.J."/>
        </authorList>
    </citation>
    <scope>NUCLEOTIDE SEQUENCE</scope>
    <source>
        <strain evidence="11">7293</strain>
    </source>
</reference>
<dbReference type="Gene3D" id="3.40.50.2300">
    <property type="match status" value="1"/>
</dbReference>
<dbReference type="InterPro" id="IPR051552">
    <property type="entry name" value="HptR"/>
</dbReference>
<dbReference type="AlphaFoldDB" id="A0A9D9E089"/>
<dbReference type="SUPFAM" id="SSF52172">
    <property type="entry name" value="CheY-like"/>
    <property type="match status" value="1"/>
</dbReference>
<keyword evidence="5" id="KW-0805">Transcription regulation</keyword>
<dbReference type="PROSITE" id="PS00041">
    <property type="entry name" value="HTH_ARAC_FAMILY_1"/>
    <property type="match status" value="1"/>
</dbReference>
<dbReference type="Proteomes" id="UP000823615">
    <property type="component" value="Unassembled WGS sequence"/>
</dbReference>
<evidence type="ECO:0000256" key="7">
    <source>
        <dbReference type="ARBA" id="ARBA00023163"/>
    </source>
</evidence>
<dbReference type="PANTHER" id="PTHR42713:SF3">
    <property type="entry name" value="TRANSCRIPTIONAL REGULATORY PROTEIN HPTR"/>
    <property type="match status" value="1"/>
</dbReference>
<dbReference type="SUPFAM" id="SSF46689">
    <property type="entry name" value="Homeodomain-like"/>
    <property type="match status" value="1"/>
</dbReference>
<dbReference type="GO" id="GO:0005737">
    <property type="term" value="C:cytoplasm"/>
    <property type="evidence" value="ECO:0007669"/>
    <property type="project" value="UniProtKB-SubCell"/>
</dbReference>
<evidence type="ECO:0000313" key="11">
    <source>
        <dbReference type="EMBL" id="MBO8436758.1"/>
    </source>
</evidence>
<feature type="domain" description="Response regulatory" evidence="10">
    <location>
        <begin position="3"/>
        <end position="120"/>
    </location>
</feature>